<protein>
    <submittedName>
        <fullName evidence="1">Uncharacterized protein</fullName>
    </submittedName>
</protein>
<name>A0A8J2KZJ4_9HEXA</name>
<feature type="non-terminal residue" evidence="1">
    <location>
        <position position="71"/>
    </location>
</feature>
<dbReference type="Proteomes" id="UP000708208">
    <property type="component" value="Unassembled WGS sequence"/>
</dbReference>
<dbReference type="EMBL" id="CAJVCH010539029">
    <property type="protein sequence ID" value="CAG7826217.1"/>
    <property type="molecule type" value="Genomic_DNA"/>
</dbReference>
<keyword evidence="2" id="KW-1185">Reference proteome</keyword>
<gene>
    <name evidence="1" type="ORF">AFUS01_LOCUS36282</name>
</gene>
<accession>A0A8J2KZJ4</accession>
<evidence type="ECO:0000313" key="1">
    <source>
        <dbReference type="EMBL" id="CAG7826217.1"/>
    </source>
</evidence>
<dbReference type="AlphaFoldDB" id="A0A8J2KZJ4"/>
<proteinExistence type="predicted"/>
<comment type="caution">
    <text evidence="1">The sequence shown here is derived from an EMBL/GenBank/DDBJ whole genome shotgun (WGS) entry which is preliminary data.</text>
</comment>
<evidence type="ECO:0000313" key="2">
    <source>
        <dbReference type="Proteomes" id="UP000708208"/>
    </source>
</evidence>
<sequence>MTSKYFSNSKKESARSGFVRKRALLQKFDPTKVVSKKTTAWSDWSFFESPECVMIDSDIHGRMHPNPLCDN</sequence>
<organism evidence="1 2">
    <name type="scientific">Allacma fusca</name>
    <dbReference type="NCBI Taxonomy" id="39272"/>
    <lineage>
        <taxon>Eukaryota</taxon>
        <taxon>Metazoa</taxon>
        <taxon>Ecdysozoa</taxon>
        <taxon>Arthropoda</taxon>
        <taxon>Hexapoda</taxon>
        <taxon>Collembola</taxon>
        <taxon>Symphypleona</taxon>
        <taxon>Sminthuridae</taxon>
        <taxon>Allacma</taxon>
    </lineage>
</organism>
<reference evidence="1" key="1">
    <citation type="submission" date="2021-06" db="EMBL/GenBank/DDBJ databases">
        <authorList>
            <person name="Hodson N. C."/>
            <person name="Mongue J. A."/>
            <person name="Jaron S. K."/>
        </authorList>
    </citation>
    <scope>NUCLEOTIDE SEQUENCE</scope>
</reference>